<dbReference type="GO" id="GO:0016831">
    <property type="term" value="F:carboxy-lyase activity"/>
    <property type="evidence" value="ECO:0007669"/>
    <property type="project" value="InterPro"/>
</dbReference>
<dbReference type="AlphaFoldDB" id="A0A540VDF7"/>
<dbReference type="InParanoid" id="A0A540VDF7"/>
<dbReference type="GO" id="GO:0016787">
    <property type="term" value="F:hydrolase activity"/>
    <property type="evidence" value="ECO:0007669"/>
    <property type="project" value="UniProtKB-KW"/>
</dbReference>
<gene>
    <name evidence="3" type="ORF">FKZ61_15355</name>
</gene>
<dbReference type="Pfam" id="PF04909">
    <property type="entry name" value="Amidohydro_2"/>
    <property type="match status" value="1"/>
</dbReference>
<keyword evidence="1" id="KW-0456">Lyase</keyword>
<dbReference type="EMBL" id="VIGC01000020">
    <property type="protein sequence ID" value="TQE94800.1"/>
    <property type="molecule type" value="Genomic_DNA"/>
</dbReference>
<evidence type="ECO:0000256" key="1">
    <source>
        <dbReference type="ARBA" id="ARBA00023239"/>
    </source>
</evidence>
<dbReference type="OrthoDB" id="9771932at2"/>
<keyword evidence="4" id="KW-1185">Reference proteome</keyword>
<dbReference type="Gene3D" id="3.20.20.140">
    <property type="entry name" value="Metal-dependent hydrolases"/>
    <property type="match status" value="1"/>
</dbReference>
<evidence type="ECO:0000313" key="3">
    <source>
        <dbReference type="EMBL" id="TQE94800.1"/>
    </source>
</evidence>
<evidence type="ECO:0000259" key="2">
    <source>
        <dbReference type="Pfam" id="PF04909"/>
    </source>
</evidence>
<proteinExistence type="predicted"/>
<dbReference type="Proteomes" id="UP000317371">
    <property type="component" value="Unassembled WGS sequence"/>
</dbReference>
<dbReference type="InterPro" id="IPR006680">
    <property type="entry name" value="Amidohydro-rel"/>
</dbReference>
<name>A0A540VDF7_9CHLR</name>
<feature type="domain" description="Amidohydrolase-related" evidence="2">
    <location>
        <begin position="22"/>
        <end position="298"/>
    </location>
</feature>
<keyword evidence="3" id="KW-0378">Hydrolase</keyword>
<dbReference type="PANTHER" id="PTHR21240">
    <property type="entry name" value="2-AMINO-3-CARBOXYLMUCONATE-6-SEMIALDEHYDE DECARBOXYLASE"/>
    <property type="match status" value="1"/>
</dbReference>
<accession>A0A540VDF7</accession>
<reference evidence="3 4" key="1">
    <citation type="submission" date="2019-06" db="EMBL/GenBank/DDBJ databases">
        <title>Genome sequence of Litorilinea aerophila BAA-2444.</title>
        <authorList>
            <person name="Maclea K.S."/>
            <person name="Maurais E.G."/>
            <person name="Iannazzi L.C."/>
        </authorList>
    </citation>
    <scope>NUCLEOTIDE SEQUENCE [LARGE SCALE GENOMIC DNA]</scope>
    <source>
        <strain evidence="3 4">ATCC BAA-2444</strain>
    </source>
</reference>
<evidence type="ECO:0000313" key="4">
    <source>
        <dbReference type="Proteomes" id="UP000317371"/>
    </source>
</evidence>
<dbReference type="InterPro" id="IPR032466">
    <property type="entry name" value="Metal_Hydrolase"/>
</dbReference>
<dbReference type="InterPro" id="IPR032465">
    <property type="entry name" value="ACMSD"/>
</dbReference>
<organism evidence="3 4">
    <name type="scientific">Litorilinea aerophila</name>
    <dbReference type="NCBI Taxonomy" id="1204385"/>
    <lineage>
        <taxon>Bacteria</taxon>
        <taxon>Bacillati</taxon>
        <taxon>Chloroflexota</taxon>
        <taxon>Caldilineae</taxon>
        <taxon>Caldilineales</taxon>
        <taxon>Caldilineaceae</taxon>
        <taxon>Litorilinea</taxon>
    </lineage>
</organism>
<comment type="caution">
    <text evidence="3">The sequence shown here is derived from an EMBL/GenBank/DDBJ whole genome shotgun (WGS) entry which is preliminary data.</text>
</comment>
<sequence length="299" mass="33666">MPEVKFDKEGSMAGQGVSPPVVDTHVHIWAIDPPRYPVGPTAPGWKTLPDEPGTAEELLAEMDANGVDWAVLVQTSWSTWDNGYIADSVARYPHRFVGHGLIDPQDPNNASQARYWVKERGLAGFRFHPMYYPGQKILLTPENGPLWEEIAALDVVIQFHLRAADADQVAAIARRYPHLRLIVDHMGYPEVDAGMEAFRPILELARYENVYIKLSDIKGRSRQPFPFPDVHPYIRALLDAFGADRAVWGTGYPGHHRLRHNWLTLADELRLIREGLPFLSEAQRERILGGTAVELWGLG</sequence>
<dbReference type="SUPFAM" id="SSF51556">
    <property type="entry name" value="Metallo-dependent hydrolases"/>
    <property type="match status" value="1"/>
</dbReference>
<protein>
    <submittedName>
        <fullName evidence="3">Amidohydrolase</fullName>
    </submittedName>
</protein>